<reference evidence="2 4" key="2">
    <citation type="submission" date="2023-12" db="EMBL/GenBank/DDBJ databases">
        <authorList>
            <person name="Easwaran N."/>
            <person name="Lazarus H.P.S."/>
        </authorList>
    </citation>
    <scope>NUCLEOTIDE SEQUENCE [LARGE SCALE GENOMIC DNA]</scope>
    <source>
        <strain evidence="2 4">VIT-2023</strain>
    </source>
</reference>
<dbReference type="Pfam" id="PF18780">
    <property type="entry name" value="HNH_repeat"/>
    <property type="match status" value="1"/>
</dbReference>
<evidence type="ECO:0000313" key="4">
    <source>
        <dbReference type="Proteomes" id="UP001387110"/>
    </source>
</evidence>
<name>A0A0V8GIL5_9BACL</name>
<reference evidence="1 3" key="1">
    <citation type="journal article" date="2015" name="Int. J. Syst. Evol. Microbiol.">
        <title>Exiguobacterium enclense sp. nov., isolated from sediment.</title>
        <authorList>
            <person name="Dastager S.G."/>
            <person name="Mawlankar R."/>
            <person name="Sonalkar V.V."/>
            <person name="Thorat M.N."/>
            <person name="Mual P."/>
            <person name="Verma A."/>
            <person name="Krishnamurthi S."/>
            <person name="Tang S.K."/>
            <person name="Li W.J."/>
        </authorList>
    </citation>
    <scope>NUCLEOTIDE SEQUENCE [LARGE SCALE GENOMIC DNA]</scope>
    <source>
        <strain evidence="1 3">NIO-1109</strain>
    </source>
</reference>
<dbReference type="InterPro" id="IPR041025">
    <property type="entry name" value="HNH_repeat"/>
</dbReference>
<dbReference type="OrthoDB" id="2350907at2"/>
<protein>
    <submittedName>
        <fullName evidence="1">Uncharacterized protein</fullName>
    </submittedName>
</protein>
<gene>
    <name evidence="1" type="ORF">AS033_01040</name>
    <name evidence="2" type="ORF">SZL87_06225</name>
</gene>
<comment type="caution">
    <text evidence="1">The sequence shown here is derived from an EMBL/GenBank/DDBJ whole genome shotgun (WGS) entry which is preliminary data.</text>
</comment>
<evidence type="ECO:0000313" key="3">
    <source>
        <dbReference type="Proteomes" id="UP000053797"/>
    </source>
</evidence>
<organism evidence="1 3">
    <name type="scientific">Exiguobacterium indicum</name>
    <dbReference type="NCBI Taxonomy" id="296995"/>
    <lineage>
        <taxon>Bacteria</taxon>
        <taxon>Bacillati</taxon>
        <taxon>Bacillota</taxon>
        <taxon>Bacilli</taxon>
        <taxon>Bacillales</taxon>
        <taxon>Bacillales Family XII. Incertae Sedis</taxon>
        <taxon>Exiguobacterium</taxon>
    </lineage>
</organism>
<keyword evidence="4" id="KW-1185">Reference proteome</keyword>
<dbReference type="EMBL" id="LNQL01000001">
    <property type="protein sequence ID" value="KSU49985.1"/>
    <property type="molecule type" value="Genomic_DNA"/>
</dbReference>
<evidence type="ECO:0000313" key="2">
    <source>
        <dbReference type="EMBL" id="MEI4462026.1"/>
    </source>
</evidence>
<sequence>MKKWTEQQVIDSLIEASIEYPALDAKTYARWSVGKDIPSITTIINVFGSWREALQAAGLSSIRPYFSDEEILAFIKEASTRLHPFHSNSYREWAKAKHGPSLTLINLRFGSWSRALEEAHIEMTRSISMTEERIITALLEASDVLPRLTTQTYAIWAQENGHPTVATIARKYGSWADALACLDIAPPRRKWVEEDVLEALRQAQEELPSLSIIHYRKWAEGRSVPSTSTINALFGSWTSAVQCLKRARVSLS</sequence>
<dbReference type="RefSeq" id="WP_023469403.1">
    <property type="nucleotide sequence ID" value="NZ_FMYN01000001.1"/>
</dbReference>
<proteinExistence type="predicted"/>
<dbReference type="GeneID" id="90837955"/>
<dbReference type="EMBL" id="JBAWKY010000001">
    <property type="protein sequence ID" value="MEI4462026.1"/>
    <property type="molecule type" value="Genomic_DNA"/>
</dbReference>
<accession>A0A0V8GIL5</accession>
<evidence type="ECO:0000313" key="1">
    <source>
        <dbReference type="EMBL" id="KSU49985.1"/>
    </source>
</evidence>
<dbReference type="AlphaFoldDB" id="A0A0V8GIL5"/>
<dbReference type="Proteomes" id="UP001387110">
    <property type="component" value="Unassembled WGS sequence"/>
</dbReference>
<dbReference type="Proteomes" id="UP000053797">
    <property type="component" value="Unassembled WGS sequence"/>
</dbReference>